<dbReference type="OrthoDB" id="5358475at2759"/>
<dbReference type="EMBL" id="AGUE01000181">
    <property type="protein sequence ID" value="EHK97735.1"/>
    <property type="molecule type" value="Genomic_DNA"/>
</dbReference>
<name>H0EUT0_GLAL7</name>
<protein>
    <submittedName>
        <fullName evidence="1">Uncharacterized protein</fullName>
    </submittedName>
</protein>
<dbReference type="AlphaFoldDB" id="H0EUT0"/>
<organism evidence="1 2">
    <name type="scientific">Glarea lozoyensis (strain ATCC 74030 / MF5533)</name>
    <dbReference type="NCBI Taxonomy" id="1104152"/>
    <lineage>
        <taxon>Eukaryota</taxon>
        <taxon>Fungi</taxon>
        <taxon>Dikarya</taxon>
        <taxon>Ascomycota</taxon>
        <taxon>Pezizomycotina</taxon>
        <taxon>Leotiomycetes</taxon>
        <taxon>Helotiales</taxon>
        <taxon>Helotiaceae</taxon>
        <taxon>Glarea</taxon>
    </lineage>
</organism>
<dbReference type="InParanoid" id="H0EUT0"/>
<dbReference type="Proteomes" id="UP000005446">
    <property type="component" value="Unassembled WGS sequence"/>
</dbReference>
<keyword evidence="2" id="KW-1185">Reference proteome</keyword>
<evidence type="ECO:0000313" key="2">
    <source>
        <dbReference type="Proteomes" id="UP000005446"/>
    </source>
</evidence>
<sequence>MHKFVALTHSMLQNNFTGLIQQKSEADNFDPYGFGLSRTHELPVSLMWLYEHYPRDNSQMILETIDLLFEGGKQGGRDWTTFFVEGVFPKQGTGTFKTSGFTHGVNLAQAKYQTSLSGTIIGDEHLGALSPQRGYS</sequence>
<evidence type="ECO:0000313" key="1">
    <source>
        <dbReference type="EMBL" id="EHK97735.1"/>
    </source>
</evidence>
<gene>
    <name evidence="1" type="ORF">M7I_6519</name>
</gene>
<accession>H0EUT0</accession>
<comment type="caution">
    <text evidence="1">The sequence shown here is derived from an EMBL/GenBank/DDBJ whole genome shotgun (WGS) entry which is preliminary data.</text>
</comment>
<reference evidence="1 2" key="1">
    <citation type="journal article" date="2012" name="Eukaryot. Cell">
        <title>Genome sequence of the fungus Glarea lozoyensis: the first genome sequence of a species from the Helotiaceae family.</title>
        <authorList>
            <person name="Youssar L."/>
            <person name="Gruening B.A."/>
            <person name="Erxleben A."/>
            <person name="Guenther S."/>
            <person name="Huettel W."/>
        </authorList>
    </citation>
    <scope>NUCLEOTIDE SEQUENCE [LARGE SCALE GENOMIC DNA]</scope>
    <source>
        <strain evidence="2">ATCC 74030 / MF5533</strain>
    </source>
</reference>
<dbReference type="HOGENOM" id="CLU_1875649_0_0_1"/>
<proteinExistence type="predicted"/>